<dbReference type="Proteomes" id="UP000076567">
    <property type="component" value="Unassembled WGS sequence"/>
</dbReference>
<dbReference type="AlphaFoldDB" id="A0A161RUE8"/>
<protein>
    <submittedName>
        <fullName evidence="1">Uncharacterized protein</fullName>
    </submittedName>
</protein>
<accession>A0A161RUE8</accession>
<dbReference type="EMBL" id="LRFC01000008">
    <property type="protein sequence ID" value="KZE67836.1"/>
    <property type="molecule type" value="Genomic_DNA"/>
</dbReference>
<gene>
    <name evidence="1" type="ORF">AWM68_18910</name>
</gene>
<comment type="caution">
    <text evidence="1">The sequence shown here is derived from an EMBL/GenBank/DDBJ whole genome shotgun (WGS) entry which is preliminary data.</text>
</comment>
<evidence type="ECO:0000313" key="1">
    <source>
        <dbReference type="EMBL" id="KZE67836.1"/>
    </source>
</evidence>
<name>A0A161RUE8_9BACL</name>
<proteinExistence type="predicted"/>
<keyword evidence="2" id="KW-1185">Reference proteome</keyword>
<sequence>MKAATAEFYAVKKKILAGKRKKNAKKNLLLNAARKSPPLHLQALRLAQSLFGAKKNLHHHRHRHRPLRLPLLQAKYAVRKRKSTRKDVVLI</sequence>
<organism evidence="1 2">
    <name type="scientific">Fictibacillus phosphorivorans</name>
    <dbReference type="NCBI Taxonomy" id="1221500"/>
    <lineage>
        <taxon>Bacteria</taxon>
        <taxon>Bacillati</taxon>
        <taxon>Bacillota</taxon>
        <taxon>Bacilli</taxon>
        <taxon>Bacillales</taxon>
        <taxon>Fictibacillaceae</taxon>
        <taxon>Fictibacillus</taxon>
    </lineage>
</organism>
<evidence type="ECO:0000313" key="2">
    <source>
        <dbReference type="Proteomes" id="UP000076567"/>
    </source>
</evidence>
<reference evidence="2" key="1">
    <citation type="submission" date="2016-01" db="EMBL/GenBank/DDBJ databases">
        <title>Draft genome of Chromobacterium sp. F49.</title>
        <authorList>
            <person name="Hong K.W."/>
        </authorList>
    </citation>
    <scope>NUCLEOTIDE SEQUENCE [LARGE SCALE GENOMIC DNA]</scope>
    <source>
        <strain evidence="2">P7IIIA</strain>
    </source>
</reference>